<feature type="region of interest" description="Disordered" evidence="1">
    <location>
        <begin position="1"/>
        <end position="94"/>
    </location>
</feature>
<gene>
    <name evidence="3" type="primary">C130046B21Rik</name>
</gene>
<dbReference type="EMBL" id="AK048278">
    <property type="protein sequence ID" value="BAC33292.1"/>
    <property type="molecule type" value="mRNA"/>
</dbReference>
<reference evidence="2" key="2">
    <citation type="journal article" date="2000" name="Genome Res.">
        <title>Normalization and subtraction of cap-trapper-selected cDNAs to prepare full-length cDNA libraries for rapid discovery of new genes.</title>
        <authorList>
            <person name="Carninci P."/>
            <person name="Shibata Y."/>
            <person name="Hayatsu N."/>
            <person name="Sugahara Y."/>
            <person name="Shibata K."/>
            <person name="Itoh M."/>
            <person name="Konno H."/>
            <person name="Okazaki Y."/>
            <person name="Muramatsu M."/>
            <person name="Hayashizaki Y."/>
        </authorList>
    </citation>
    <scope>NUCLEOTIDE SEQUENCE</scope>
    <source>
        <strain evidence="2">C57BL/6J</strain>
        <tissue evidence="2">Head</tissue>
    </source>
</reference>
<reference evidence="2" key="8">
    <citation type="journal article" date="2005" name="Science">
        <title>Antisense Transcription in the Mammalian Transcriptome.</title>
        <authorList>
            <consortium name="RIKEN Genome Exploration Research Group and Genome Science Group (Genome Network Project Core Group) and the FANTOM Consortium"/>
        </authorList>
    </citation>
    <scope>NUCLEOTIDE SEQUENCE</scope>
    <source>
        <strain evidence="2">C57BL/6J</strain>
        <tissue evidence="2">Head</tissue>
    </source>
</reference>
<evidence type="ECO:0000313" key="2">
    <source>
        <dbReference type="EMBL" id="BAC33292.1"/>
    </source>
</evidence>
<protein>
    <submittedName>
        <fullName evidence="2">Uncharacterized protein</fullName>
    </submittedName>
</protein>
<reference evidence="2" key="3">
    <citation type="journal article" date="2000" name="Genome Res.">
        <title>RIKEN integrated sequence analysis (RISA) system--384-format sequencing pipeline with 384 multicapillary sequencer.</title>
        <authorList>
            <person name="Shibata K."/>
            <person name="Itoh M."/>
            <person name="Aizawa K."/>
            <person name="Nagaoka S."/>
            <person name="Sasaki N."/>
            <person name="Carninci P."/>
            <person name="Konno H."/>
            <person name="Akiyama J."/>
            <person name="Nishi K."/>
            <person name="Kitsunai T."/>
            <person name="Tashiro H."/>
            <person name="Itoh M."/>
            <person name="Sumi N."/>
            <person name="Ishii Y."/>
            <person name="Nakamura S."/>
            <person name="Hazama M."/>
            <person name="Nishine T."/>
            <person name="Harada A."/>
            <person name="Yamamoto R."/>
            <person name="Matsumoto H."/>
            <person name="Sakaguchi S."/>
            <person name="Ikegami T."/>
            <person name="Kashiwagi K."/>
            <person name="Fujiwake S."/>
            <person name="Inoue K."/>
            <person name="Togawa Y."/>
            <person name="Izawa M."/>
            <person name="Ohara E."/>
            <person name="Watahiki M."/>
            <person name="Yoneda Y."/>
            <person name="Ishikawa T."/>
            <person name="Ozawa K."/>
            <person name="Tanaka T."/>
            <person name="Matsuura S."/>
            <person name="Kawai J."/>
            <person name="Okazaki Y."/>
            <person name="Muramatsu M."/>
            <person name="Inoue Y."/>
            <person name="Kira A."/>
            <person name="Hayashizaki Y."/>
        </authorList>
    </citation>
    <scope>NUCLEOTIDE SEQUENCE</scope>
    <source>
        <strain evidence="2">C57BL/6J</strain>
        <tissue evidence="2">Head</tissue>
    </source>
</reference>
<reference evidence="2" key="4">
    <citation type="journal article" date="2001" name="Nature">
        <title>Functional annotation of a full-length mouse cDNA collection.</title>
        <authorList>
            <consortium name="The RIKEN Genome Exploration Research Group Phase II Team and the FANTOM Consortium"/>
        </authorList>
    </citation>
    <scope>NUCLEOTIDE SEQUENCE</scope>
    <source>
        <strain evidence="2">C57BL/6J</strain>
        <tissue evidence="2">Head</tissue>
    </source>
</reference>
<evidence type="ECO:0000313" key="3">
    <source>
        <dbReference type="MGI" id="MGI:3045281"/>
    </source>
</evidence>
<dbReference type="AGR" id="MGI:3045281"/>
<dbReference type="AlphaFoldDB" id="Q8C865"/>
<organism evidence="2">
    <name type="scientific">Mus musculus</name>
    <name type="common">Mouse</name>
    <dbReference type="NCBI Taxonomy" id="10090"/>
    <lineage>
        <taxon>Eukaryota</taxon>
        <taxon>Metazoa</taxon>
        <taxon>Chordata</taxon>
        <taxon>Craniata</taxon>
        <taxon>Vertebrata</taxon>
        <taxon>Euteleostomi</taxon>
        <taxon>Mammalia</taxon>
        <taxon>Eutheria</taxon>
        <taxon>Euarchontoglires</taxon>
        <taxon>Glires</taxon>
        <taxon>Rodentia</taxon>
        <taxon>Myomorpha</taxon>
        <taxon>Muroidea</taxon>
        <taxon>Muridae</taxon>
        <taxon>Murinae</taxon>
        <taxon>Mus</taxon>
        <taxon>Mus</taxon>
    </lineage>
</organism>
<sequence length="265" mass="28453">MGWREEAWMRRSQRSPPAGGTKPWPFSPQRNSAKGVGGGSEGVQRREERGGARAKGARIQSSHLPRRLPYSLAPSHCSRPRLSRGTLDRQTPGGCVGVGGGVGWGRMWLGPPRPQPAGGKAGTRVEPHSQSGAGAAVEQRLMHLSALRGASLAYRPPTPACPFADSAARGDMGQACDSFRRKSSPLLFAFSKPIAAAPRPAISKTPPCQILNAHLSQVNALKRVSAVRSRALEVGRSIPEDFRAWRPARSWKAPRSEPAFPLTKP</sequence>
<reference evidence="2" key="5">
    <citation type="submission" date="2001-07" db="EMBL/GenBank/DDBJ databases">
        <authorList>
            <person name="Adachi J."/>
            <person name="Aizawa K."/>
            <person name="Akimura T."/>
            <person name="Arakawa T."/>
            <person name="Bono H."/>
            <person name="Carninci P."/>
            <person name="Fukuda S."/>
            <person name="Furuno M."/>
            <person name="Hanagaki T."/>
            <person name="Hara A."/>
            <person name="Hashizume W."/>
            <person name="Hayashida K."/>
            <person name="Hayatsu N."/>
            <person name="Hiramoto K."/>
            <person name="Hiraoka T."/>
            <person name="Hirozane T."/>
            <person name="Hori F."/>
            <person name="Imotani K."/>
            <person name="Ishii Y."/>
            <person name="Itoh M."/>
            <person name="Kagawa I."/>
            <person name="Kasukawa T."/>
            <person name="Katoh H."/>
            <person name="Kawai J."/>
            <person name="Kojima Y."/>
            <person name="Kondo S."/>
            <person name="Konno H."/>
            <person name="Kouda M."/>
            <person name="Koya S."/>
            <person name="Kurihara C."/>
            <person name="Matsuyama T."/>
            <person name="Miyazaki A."/>
            <person name="Murata M."/>
            <person name="Nakamura M."/>
            <person name="Nishi K."/>
            <person name="Nomura K."/>
            <person name="Numazaki R."/>
            <person name="Ohno M."/>
            <person name="Ohsato N."/>
            <person name="Okazaki Y."/>
            <person name="Saito R."/>
            <person name="Saitoh H."/>
            <person name="Sakai C."/>
            <person name="Sakai K."/>
            <person name="Sakazume N."/>
            <person name="Sano H."/>
            <person name="Sasaki D."/>
            <person name="Shibata K."/>
            <person name="Shinagawa A."/>
            <person name="Shiraki T."/>
            <person name="Sogabe Y."/>
            <person name="Tagami M."/>
            <person name="Tagawa A."/>
            <person name="Takahashi F."/>
            <person name="Takaku-Akahira S."/>
            <person name="Takeda Y."/>
            <person name="Tanaka T."/>
            <person name="Tomaru A."/>
            <person name="Toya T."/>
            <person name="Yasunishi A."/>
            <person name="Muramatsu M."/>
            <person name="Hayashizaki Y."/>
        </authorList>
    </citation>
    <scope>NUCLEOTIDE SEQUENCE</scope>
    <source>
        <strain evidence="2">C57BL/6J</strain>
        <tissue evidence="2">Head</tissue>
    </source>
</reference>
<accession>Q8C865</accession>
<reference evidence="2" key="7">
    <citation type="journal article" date="2005" name="Science">
        <title>The Transcriptional Landscape of the Mammalian Genome.</title>
        <authorList>
            <consortium name="The FANTOM Consortium"/>
            <consortium name="Riken Genome Exploration Research Group and Genome Science Group (Genome Network Project Core Group)"/>
        </authorList>
    </citation>
    <scope>NUCLEOTIDE SEQUENCE</scope>
    <source>
        <strain evidence="2">C57BL/6J</strain>
        <tissue evidence="2">Head</tissue>
    </source>
</reference>
<evidence type="ECO:0000256" key="1">
    <source>
        <dbReference type="SAM" id="MobiDB-lite"/>
    </source>
</evidence>
<reference evidence="2" key="6">
    <citation type="journal article" date="2002" name="Nature">
        <title>Analysis of the mouse transcriptome based on functional annotation of 60,770 full-length cDNAs.</title>
        <authorList>
            <consortium name="The FANTOM Consortium and the RIKEN Genome Exploration Research Group Phase I and II Team"/>
        </authorList>
    </citation>
    <scope>NUCLEOTIDE SEQUENCE</scope>
    <source>
        <strain evidence="2">C57BL/6J</strain>
        <tissue evidence="2">Head</tissue>
    </source>
</reference>
<dbReference type="MGI" id="MGI:3045281">
    <property type="gene designation" value="C130046B21Rik"/>
</dbReference>
<name>Q8C865_MOUSE</name>
<reference evidence="2" key="1">
    <citation type="journal article" date="1999" name="Methods Enzymol.">
        <title>High-efficiency full-length cDNA cloning.</title>
        <authorList>
            <person name="Carninci P."/>
            <person name="Hayashizaki Y."/>
        </authorList>
    </citation>
    <scope>NUCLEOTIDE SEQUENCE</scope>
    <source>
        <strain evidence="2">C57BL/6J</strain>
        <tissue evidence="2">Head</tissue>
    </source>
</reference>
<proteinExistence type="evidence at transcript level"/>